<evidence type="ECO:0008006" key="4">
    <source>
        <dbReference type="Google" id="ProtNLM"/>
    </source>
</evidence>
<dbReference type="Proteomes" id="UP001596039">
    <property type="component" value="Unassembled WGS sequence"/>
</dbReference>
<dbReference type="InterPro" id="IPR036365">
    <property type="entry name" value="PGBD-like_sf"/>
</dbReference>
<dbReference type="SUPFAM" id="SSF47090">
    <property type="entry name" value="PGBD-like"/>
    <property type="match status" value="1"/>
</dbReference>
<dbReference type="Gene3D" id="1.10.101.10">
    <property type="entry name" value="PGBD-like superfamily/PGBD"/>
    <property type="match status" value="1"/>
</dbReference>
<comment type="caution">
    <text evidence="2">The sequence shown here is derived from an EMBL/GenBank/DDBJ whole genome shotgun (WGS) entry which is preliminary data.</text>
</comment>
<name>A0ABW0NW76_9MICO</name>
<sequence length="152" mass="15978">MNRKVFGGIATAVVVVALSGISASPASAYSSITSYCQSHLYHNPDGNAAGQPTTAVQCELQAGPAVAGGYSGPVDGALGKNSWKGIQQFLKNNGWYSGPADGVPGPNTYNGLIKWGNTNQYAPNGQRSLDGSLDDADWQNVADIMWSWFYSD</sequence>
<reference evidence="3" key="1">
    <citation type="journal article" date="2019" name="Int. J. Syst. Evol. Microbiol.">
        <title>The Global Catalogue of Microorganisms (GCM) 10K type strain sequencing project: providing services to taxonomists for standard genome sequencing and annotation.</title>
        <authorList>
            <consortium name="The Broad Institute Genomics Platform"/>
            <consortium name="The Broad Institute Genome Sequencing Center for Infectious Disease"/>
            <person name="Wu L."/>
            <person name="Ma J."/>
        </authorList>
    </citation>
    <scope>NUCLEOTIDE SEQUENCE [LARGE SCALE GENOMIC DNA]</scope>
    <source>
        <strain evidence="3">CGMCC 4.6997</strain>
    </source>
</reference>
<protein>
    <recommendedName>
        <fullName evidence="4">Peptidoglycan-binding protein</fullName>
    </recommendedName>
</protein>
<dbReference type="InterPro" id="IPR036366">
    <property type="entry name" value="PGBDSf"/>
</dbReference>
<accession>A0ABW0NW76</accession>
<evidence type="ECO:0000313" key="3">
    <source>
        <dbReference type="Proteomes" id="UP001596039"/>
    </source>
</evidence>
<proteinExistence type="predicted"/>
<evidence type="ECO:0000256" key="1">
    <source>
        <dbReference type="SAM" id="SignalP"/>
    </source>
</evidence>
<feature type="signal peptide" evidence="1">
    <location>
        <begin position="1"/>
        <end position="28"/>
    </location>
</feature>
<dbReference type="EMBL" id="JBHSMG010000005">
    <property type="protein sequence ID" value="MFC5503522.1"/>
    <property type="molecule type" value="Genomic_DNA"/>
</dbReference>
<organism evidence="2 3">
    <name type="scientific">Lysinimonas soli</name>
    <dbReference type="NCBI Taxonomy" id="1074233"/>
    <lineage>
        <taxon>Bacteria</taxon>
        <taxon>Bacillati</taxon>
        <taxon>Actinomycetota</taxon>
        <taxon>Actinomycetes</taxon>
        <taxon>Micrococcales</taxon>
        <taxon>Microbacteriaceae</taxon>
        <taxon>Lysinimonas</taxon>
    </lineage>
</organism>
<feature type="chain" id="PRO_5047028992" description="Peptidoglycan-binding protein" evidence="1">
    <location>
        <begin position="29"/>
        <end position="152"/>
    </location>
</feature>
<keyword evidence="3" id="KW-1185">Reference proteome</keyword>
<gene>
    <name evidence="2" type="ORF">ACFPJ4_14835</name>
</gene>
<keyword evidence="1" id="KW-0732">Signal</keyword>
<evidence type="ECO:0000313" key="2">
    <source>
        <dbReference type="EMBL" id="MFC5503522.1"/>
    </source>
</evidence>
<dbReference type="RefSeq" id="WP_386741234.1">
    <property type="nucleotide sequence ID" value="NZ_JBHSMG010000005.1"/>
</dbReference>